<sequence length="330" mass="35066">MTGAQPEVRGYDPDGMVWTTVPTTIGQQEPFKSAVLASVVARRVKAGRVLMTSLAVAASPAAAANDARQEHQLPTAPRSAGAQRKKRGARKPLPLAKPAPTDFLVIIKPQARLALTAVFPKSSMGCAILAHIGSAAARSVPIVPVREQNFVLAYTTFPNFADRTIGELAVNCSTGVVPLVGLLRSDGHDSCYWGGGGGVTVRSTEPESTLRESLHWEDGDITHIRRLGTSNNVQLTFAGQVKPRYVLYDALLIPVQQYKKMVPACGLCGSIGHRPDACPEPKSDICGVCRSAIVLVDGVRAPHECAAQCSLCAGPHVTGDRTCKARYRVA</sequence>
<keyword evidence="2" id="KW-1185">Reference proteome</keyword>
<gene>
    <name evidence="1" type="ORF">HPB49_020278</name>
</gene>
<comment type="caution">
    <text evidence="1">The sequence shown here is derived from an EMBL/GenBank/DDBJ whole genome shotgun (WGS) entry which is preliminary data.</text>
</comment>
<name>A0ACB8CT09_DERSI</name>
<proteinExistence type="predicted"/>
<dbReference type="Proteomes" id="UP000821865">
    <property type="component" value="Chromosome 5"/>
</dbReference>
<accession>A0ACB8CT09</accession>
<evidence type="ECO:0000313" key="2">
    <source>
        <dbReference type="Proteomes" id="UP000821865"/>
    </source>
</evidence>
<protein>
    <submittedName>
        <fullName evidence="1">Uncharacterized protein</fullName>
    </submittedName>
</protein>
<evidence type="ECO:0000313" key="1">
    <source>
        <dbReference type="EMBL" id="KAH7950157.1"/>
    </source>
</evidence>
<dbReference type="EMBL" id="CM023474">
    <property type="protein sequence ID" value="KAH7950157.1"/>
    <property type="molecule type" value="Genomic_DNA"/>
</dbReference>
<reference evidence="1" key="1">
    <citation type="submission" date="2020-05" db="EMBL/GenBank/DDBJ databases">
        <title>Large-scale comparative analyses of tick genomes elucidate their genetic diversity and vector capacities.</title>
        <authorList>
            <person name="Jia N."/>
            <person name="Wang J."/>
            <person name="Shi W."/>
            <person name="Du L."/>
            <person name="Sun Y."/>
            <person name="Zhan W."/>
            <person name="Jiang J."/>
            <person name="Wang Q."/>
            <person name="Zhang B."/>
            <person name="Ji P."/>
            <person name="Sakyi L.B."/>
            <person name="Cui X."/>
            <person name="Yuan T."/>
            <person name="Jiang B."/>
            <person name="Yang W."/>
            <person name="Lam T.T.-Y."/>
            <person name="Chang Q."/>
            <person name="Ding S."/>
            <person name="Wang X."/>
            <person name="Zhu J."/>
            <person name="Ruan X."/>
            <person name="Zhao L."/>
            <person name="Wei J."/>
            <person name="Que T."/>
            <person name="Du C."/>
            <person name="Cheng J."/>
            <person name="Dai P."/>
            <person name="Han X."/>
            <person name="Huang E."/>
            <person name="Gao Y."/>
            <person name="Liu J."/>
            <person name="Shao H."/>
            <person name="Ye R."/>
            <person name="Li L."/>
            <person name="Wei W."/>
            <person name="Wang X."/>
            <person name="Wang C."/>
            <person name="Yang T."/>
            <person name="Huo Q."/>
            <person name="Li W."/>
            <person name="Guo W."/>
            <person name="Chen H."/>
            <person name="Zhou L."/>
            <person name="Ni X."/>
            <person name="Tian J."/>
            <person name="Zhou Y."/>
            <person name="Sheng Y."/>
            <person name="Liu T."/>
            <person name="Pan Y."/>
            <person name="Xia L."/>
            <person name="Li J."/>
            <person name="Zhao F."/>
            <person name="Cao W."/>
        </authorList>
    </citation>
    <scope>NUCLEOTIDE SEQUENCE</scope>
    <source>
        <strain evidence="1">Dsil-2018</strain>
    </source>
</reference>
<organism evidence="1 2">
    <name type="scientific">Dermacentor silvarum</name>
    <name type="common">Tick</name>
    <dbReference type="NCBI Taxonomy" id="543639"/>
    <lineage>
        <taxon>Eukaryota</taxon>
        <taxon>Metazoa</taxon>
        <taxon>Ecdysozoa</taxon>
        <taxon>Arthropoda</taxon>
        <taxon>Chelicerata</taxon>
        <taxon>Arachnida</taxon>
        <taxon>Acari</taxon>
        <taxon>Parasitiformes</taxon>
        <taxon>Ixodida</taxon>
        <taxon>Ixodoidea</taxon>
        <taxon>Ixodidae</taxon>
        <taxon>Rhipicephalinae</taxon>
        <taxon>Dermacentor</taxon>
    </lineage>
</organism>